<accession>D0GJC8</accession>
<organism evidence="1 2">
    <name type="scientific">Pseudoleptotrichia goodfellowii F0264</name>
    <dbReference type="NCBI Taxonomy" id="596323"/>
    <lineage>
        <taxon>Bacteria</taxon>
        <taxon>Fusobacteriati</taxon>
        <taxon>Fusobacteriota</taxon>
        <taxon>Fusobacteriia</taxon>
        <taxon>Fusobacteriales</taxon>
        <taxon>Leptotrichiaceae</taxon>
        <taxon>Pseudoleptotrichia</taxon>
    </lineage>
</organism>
<comment type="caution">
    <text evidence="1">The sequence shown here is derived from an EMBL/GenBank/DDBJ whole genome shotgun (WGS) entry which is preliminary data.</text>
</comment>
<dbReference type="Gene3D" id="3.30.360.10">
    <property type="entry name" value="Dihydrodipicolinate Reductase, domain 2"/>
    <property type="match status" value="1"/>
</dbReference>
<evidence type="ECO:0000313" key="2">
    <source>
        <dbReference type="Proteomes" id="UP000004226"/>
    </source>
</evidence>
<keyword evidence="2" id="KW-1185">Reference proteome</keyword>
<protein>
    <recommendedName>
        <fullName evidence="3">Gfo/Idh/MocA-like oxidoreductase C-terminal domain-containing protein</fullName>
    </recommendedName>
</protein>
<reference evidence="1 2" key="1">
    <citation type="submission" date="2009-10" db="EMBL/GenBank/DDBJ databases">
        <authorList>
            <person name="Harkins D.M."/>
            <person name="Madupu R."/>
            <person name="Durkin A.S."/>
            <person name="Torralba M."/>
            <person name="Methe B."/>
            <person name="Sutton G.G."/>
            <person name="Strausberg R.L."/>
            <person name="Nelson K.E."/>
        </authorList>
    </citation>
    <scope>NUCLEOTIDE SEQUENCE [LARGE SCALE GENOMIC DNA]</scope>
    <source>
        <strain evidence="1 2">F0264</strain>
    </source>
</reference>
<dbReference type="RefSeq" id="WP_006806586.1">
    <property type="nucleotide sequence ID" value="NZ_ADAD01000035.1"/>
</dbReference>
<proteinExistence type="predicted"/>
<dbReference type="EMBL" id="ADAD01000035">
    <property type="protein sequence ID" value="EEY35866.1"/>
    <property type="molecule type" value="Genomic_DNA"/>
</dbReference>
<dbReference type="AlphaFoldDB" id="D0GJC8"/>
<evidence type="ECO:0000313" key="1">
    <source>
        <dbReference type="EMBL" id="EEY35866.1"/>
    </source>
</evidence>
<sequence>MYYKDMDVTVLYSKISDSFIPSEIMGENGSLIIEYPSEMDKLYFIDRKNKNEKIDLTVQAKGNRMYYELKHFMELFNEGKKESPVNNFALMQTVMKVMDEARKKIGIVFPADKIK</sequence>
<dbReference type="PANTHER" id="PTHR43054">
    <property type="match status" value="1"/>
</dbReference>
<dbReference type="eggNOG" id="COG0673">
    <property type="taxonomic scope" value="Bacteria"/>
</dbReference>
<name>D0GJC8_9FUSO</name>
<dbReference type="Proteomes" id="UP000004226">
    <property type="component" value="Unassembled WGS sequence"/>
</dbReference>
<evidence type="ECO:0008006" key="3">
    <source>
        <dbReference type="Google" id="ProtNLM"/>
    </source>
</evidence>
<dbReference type="PANTHER" id="PTHR43054:SF1">
    <property type="entry name" value="SCYLLO-INOSITOL 2-DEHYDROGENASE (NADP(+)) IOLU"/>
    <property type="match status" value="1"/>
</dbReference>
<gene>
    <name evidence="1" type="ORF">HMPREF0554_1021</name>
</gene>